<reference evidence="1 2" key="1">
    <citation type="journal article" date="2016" name="Nat. Commun.">
        <title>Thousands of microbial genomes shed light on interconnected biogeochemical processes in an aquifer system.</title>
        <authorList>
            <person name="Anantharaman K."/>
            <person name="Brown C.T."/>
            <person name="Hug L.A."/>
            <person name="Sharon I."/>
            <person name="Castelle C.J."/>
            <person name="Probst A.J."/>
            <person name="Thomas B.C."/>
            <person name="Singh A."/>
            <person name="Wilkins M.J."/>
            <person name="Karaoz U."/>
            <person name="Brodie E.L."/>
            <person name="Williams K.H."/>
            <person name="Hubbard S.S."/>
            <person name="Banfield J.F."/>
        </authorList>
    </citation>
    <scope>NUCLEOTIDE SEQUENCE [LARGE SCALE GENOMIC DNA]</scope>
</reference>
<evidence type="ECO:0000313" key="1">
    <source>
        <dbReference type="EMBL" id="OGG31567.1"/>
    </source>
</evidence>
<proteinExistence type="predicted"/>
<dbReference type="EMBL" id="MFJX01000004">
    <property type="protein sequence ID" value="OGG31567.1"/>
    <property type="molecule type" value="Genomic_DNA"/>
</dbReference>
<evidence type="ECO:0000313" key="2">
    <source>
        <dbReference type="Proteomes" id="UP000176450"/>
    </source>
</evidence>
<accession>A0A1F6B4Y4</accession>
<organism evidence="1 2">
    <name type="scientific">Candidatus Gottesmanbacteria bacterium RIFCSPLOWO2_01_FULL_46_9</name>
    <dbReference type="NCBI Taxonomy" id="1798394"/>
    <lineage>
        <taxon>Bacteria</taxon>
        <taxon>Candidatus Gottesmaniibacteriota</taxon>
    </lineage>
</organism>
<gene>
    <name evidence="1" type="ORF">A3A63_00340</name>
</gene>
<name>A0A1F6B4Y4_9BACT</name>
<dbReference type="Proteomes" id="UP000176450">
    <property type="component" value="Unassembled WGS sequence"/>
</dbReference>
<comment type="caution">
    <text evidence="1">The sequence shown here is derived from an EMBL/GenBank/DDBJ whole genome shotgun (WGS) entry which is preliminary data.</text>
</comment>
<sequence>MAKSKENKQEIPQGFMNTHRLVRRFPSLGLFIERQPKENQTTIDQIDDEFNNVGFFAAGGKYDLLLD</sequence>
<dbReference type="AlphaFoldDB" id="A0A1F6B4Y4"/>
<protein>
    <submittedName>
        <fullName evidence="1">Uncharacterized protein</fullName>
    </submittedName>
</protein>